<reference evidence="2" key="1">
    <citation type="submission" date="2017-09" db="EMBL/GenBank/DDBJ databases">
        <title>Depth-based differentiation of microbial function through sediment-hosted aquifers and enrichment of novel symbionts in the deep terrestrial subsurface.</title>
        <authorList>
            <person name="Probst A.J."/>
            <person name="Ladd B."/>
            <person name="Jarett J.K."/>
            <person name="Geller-Mcgrath D.E."/>
            <person name="Sieber C.M.K."/>
            <person name="Emerson J.B."/>
            <person name="Anantharaman K."/>
            <person name="Thomas B.C."/>
            <person name="Malmstrom R."/>
            <person name="Stieglmeier M."/>
            <person name="Klingl A."/>
            <person name="Woyke T."/>
            <person name="Ryan C.M."/>
            <person name="Banfield J.F."/>
        </authorList>
    </citation>
    <scope>NUCLEOTIDE SEQUENCE [LARGE SCALE GENOMIC DNA]</scope>
</reference>
<comment type="caution">
    <text evidence="1">The sequence shown here is derived from an EMBL/GenBank/DDBJ whole genome shotgun (WGS) entry which is preliminary data.</text>
</comment>
<gene>
    <name evidence="1" type="ORF">COY87_00595</name>
</gene>
<name>A0A2M7QKM5_9BACT</name>
<dbReference type="Proteomes" id="UP000229401">
    <property type="component" value="Unassembled WGS sequence"/>
</dbReference>
<evidence type="ECO:0000313" key="2">
    <source>
        <dbReference type="Proteomes" id="UP000229401"/>
    </source>
</evidence>
<sequence length="140" mass="16387">MKTKSLEAYQSSLITIFSLVSEREFAKAESDLLNFINTVFSTKTHRQSHIKELINVIYSKFNSHYYQWLTKSGARIRVSLSDLYTKEHDNYFIGNCFDPSAMDDLLYELIQCGDNEVSDEIKQDYTFYVARLKKARKEAK</sequence>
<evidence type="ECO:0000313" key="1">
    <source>
        <dbReference type="EMBL" id="PIY72506.1"/>
    </source>
</evidence>
<dbReference type="EMBL" id="PFLI01000021">
    <property type="protein sequence ID" value="PIY72506.1"/>
    <property type="molecule type" value="Genomic_DNA"/>
</dbReference>
<organism evidence="1 2">
    <name type="scientific">Candidatus Roizmanbacteria bacterium CG_4_10_14_0_8_um_filter_33_9</name>
    <dbReference type="NCBI Taxonomy" id="1974826"/>
    <lineage>
        <taxon>Bacteria</taxon>
        <taxon>Candidatus Roizmaniibacteriota</taxon>
    </lineage>
</organism>
<accession>A0A2M7QKM5</accession>
<proteinExistence type="predicted"/>
<protein>
    <submittedName>
        <fullName evidence="1">Uncharacterized protein</fullName>
    </submittedName>
</protein>
<dbReference type="AlphaFoldDB" id="A0A2M7QKM5"/>